<dbReference type="FunFam" id="1.10.510.10:FF:000024">
    <property type="entry name" value="Probable serine/threonine-protein kinase cot-1"/>
    <property type="match status" value="1"/>
</dbReference>
<comment type="catalytic activity">
    <reaction evidence="9">
        <text>L-threonyl-[protein] + ATP = O-phospho-L-threonyl-[protein] + ADP + H(+)</text>
        <dbReference type="Rhea" id="RHEA:46608"/>
        <dbReference type="Rhea" id="RHEA-COMP:11060"/>
        <dbReference type="Rhea" id="RHEA-COMP:11605"/>
        <dbReference type="ChEBI" id="CHEBI:15378"/>
        <dbReference type="ChEBI" id="CHEBI:30013"/>
        <dbReference type="ChEBI" id="CHEBI:30616"/>
        <dbReference type="ChEBI" id="CHEBI:61977"/>
        <dbReference type="ChEBI" id="CHEBI:456216"/>
        <dbReference type="EC" id="2.7.11.1"/>
    </reaction>
</comment>
<comment type="catalytic activity">
    <reaction evidence="10">
        <text>L-seryl-[protein] + ATP = O-phospho-L-seryl-[protein] + ADP + H(+)</text>
        <dbReference type="Rhea" id="RHEA:17989"/>
        <dbReference type="Rhea" id="RHEA-COMP:9863"/>
        <dbReference type="Rhea" id="RHEA-COMP:11604"/>
        <dbReference type="ChEBI" id="CHEBI:15378"/>
        <dbReference type="ChEBI" id="CHEBI:29999"/>
        <dbReference type="ChEBI" id="CHEBI:30616"/>
        <dbReference type="ChEBI" id="CHEBI:83421"/>
        <dbReference type="ChEBI" id="CHEBI:456216"/>
        <dbReference type="EC" id="2.7.11.1"/>
    </reaction>
</comment>
<evidence type="ECO:0000256" key="9">
    <source>
        <dbReference type="ARBA" id="ARBA00047899"/>
    </source>
</evidence>
<keyword evidence="16" id="KW-1185">Reference proteome</keyword>
<evidence type="ECO:0000256" key="5">
    <source>
        <dbReference type="ARBA" id="ARBA00022741"/>
    </source>
</evidence>
<feature type="domain" description="Protein kinase" evidence="13">
    <location>
        <begin position="302"/>
        <end position="619"/>
    </location>
</feature>
<dbReference type="InterPro" id="IPR000961">
    <property type="entry name" value="AGC-kinase_C"/>
</dbReference>
<keyword evidence="3" id="KW-0597">Phosphoprotein</keyword>
<dbReference type="InterPro" id="IPR008271">
    <property type="entry name" value="Ser/Thr_kinase_AS"/>
</dbReference>
<feature type="binding site" evidence="11">
    <location>
        <position position="331"/>
    </location>
    <ligand>
        <name>ATP</name>
        <dbReference type="ChEBI" id="CHEBI:30616"/>
    </ligand>
</feature>
<dbReference type="Pfam" id="PF00069">
    <property type="entry name" value="Pkinase"/>
    <property type="match status" value="2"/>
</dbReference>
<evidence type="ECO:0000259" key="13">
    <source>
        <dbReference type="PROSITE" id="PS50011"/>
    </source>
</evidence>
<feature type="region of interest" description="Disordered" evidence="12">
    <location>
        <begin position="103"/>
        <end position="195"/>
    </location>
</feature>
<feature type="compositionally biased region" description="Low complexity" evidence="12">
    <location>
        <begin position="103"/>
        <end position="117"/>
    </location>
</feature>
<evidence type="ECO:0000256" key="12">
    <source>
        <dbReference type="SAM" id="MobiDB-lite"/>
    </source>
</evidence>
<name>A0AAD9ZG26_9LECA</name>
<dbReference type="PROSITE" id="PS00108">
    <property type="entry name" value="PROTEIN_KINASE_ST"/>
    <property type="match status" value="1"/>
</dbReference>
<dbReference type="AlphaFoldDB" id="A0AAD9ZG26"/>
<keyword evidence="4" id="KW-0808">Transferase</keyword>
<evidence type="ECO:0000256" key="7">
    <source>
        <dbReference type="ARBA" id="ARBA00022840"/>
    </source>
</evidence>
<dbReference type="GO" id="GO:0005524">
    <property type="term" value="F:ATP binding"/>
    <property type="evidence" value="ECO:0007669"/>
    <property type="project" value="UniProtKB-UniRule"/>
</dbReference>
<dbReference type="EC" id="2.7.11.1" evidence="1"/>
<feature type="compositionally biased region" description="Polar residues" evidence="12">
    <location>
        <begin position="21"/>
        <end position="31"/>
    </location>
</feature>
<dbReference type="GO" id="GO:0035556">
    <property type="term" value="P:intracellular signal transduction"/>
    <property type="evidence" value="ECO:0007669"/>
    <property type="project" value="TreeGrafter"/>
</dbReference>
<dbReference type="SUPFAM" id="SSF56112">
    <property type="entry name" value="Protein kinase-like (PK-like)"/>
    <property type="match status" value="1"/>
</dbReference>
<dbReference type="InterPro" id="IPR017441">
    <property type="entry name" value="Protein_kinase_ATP_BS"/>
</dbReference>
<comment type="similarity">
    <text evidence="8">Belongs to the protein kinase superfamily. STE Ser/Thr protein kinase family. COT1 subfamily.</text>
</comment>
<keyword evidence="2" id="KW-0723">Serine/threonine-protein kinase</keyword>
<evidence type="ECO:0000256" key="4">
    <source>
        <dbReference type="ARBA" id="ARBA00022679"/>
    </source>
</evidence>
<keyword evidence="5 11" id="KW-0547">Nucleotide-binding</keyword>
<evidence type="ECO:0000256" key="6">
    <source>
        <dbReference type="ARBA" id="ARBA00022777"/>
    </source>
</evidence>
<proteinExistence type="inferred from homology"/>
<reference evidence="15" key="1">
    <citation type="submission" date="2022-11" db="EMBL/GenBank/DDBJ databases">
        <title>Chromosomal genome sequence assembly and mating type (MAT) locus characterization of the leprose asexual lichenized fungus Lepraria neglecta (Nyl.) Erichsen.</title>
        <authorList>
            <person name="Allen J.L."/>
            <person name="Pfeffer B."/>
        </authorList>
    </citation>
    <scope>NUCLEOTIDE SEQUENCE</scope>
    <source>
        <strain evidence="15">Allen 5258</strain>
    </source>
</reference>
<dbReference type="PROSITE" id="PS00107">
    <property type="entry name" value="PROTEIN_KINASE_ATP"/>
    <property type="match status" value="1"/>
</dbReference>
<dbReference type="PROSITE" id="PS50011">
    <property type="entry name" value="PROTEIN_KINASE_DOM"/>
    <property type="match status" value="1"/>
</dbReference>
<dbReference type="GO" id="GO:0004674">
    <property type="term" value="F:protein serine/threonine kinase activity"/>
    <property type="evidence" value="ECO:0007669"/>
    <property type="project" value="UniProtKB-KW"/>
</dbReference>
<evidence type="ECO:0000259" key="14">
    <source>
        <dbReference type="PROSITE" id="PS51285"/>
    </source>
</evidence>
<evidence type="ECO:0000256" key="2">
    <source>
        <dbReference type="ARBA" id="ARBA00022527"/>
    </source>
</evidence>
<feature type="compositionally biased region" description="Polar residues" evidence="12">
    <location>
        <begin position="118"/>
        <end position="159"/>
    </location>
</feature>
<evidence type="ECO:0000256" key="3">
    <source>
        <dbReference type="ARBA" id="ARBA00022553"/>
    </source>
</evidence>
<dbReference type="Proteomes" id="UP001276659">
    <property type="component" value="Unassembled WGS sequence"/>
</dbReference>
<comment type="caution">
    <text evidence="15">The sequence shown here is derived from an EMBL/GenBank/DDBJ whole genome shotgun (WGS) entry which is preliminary data.</text>
</comment>
<dbReference type="PANTHER" id="PTHR24356:SF184">
    <property type="entry name" value="SERINE_THREONINE-PROTEIN KINASE TRICORNERED"/>
    <property type="match status" value="1"/>
</dbReference>
<sequence>MDPKKQLHLNFGGMGGGAYSNDRNYTPTNERVFPTTPSTFPQSVFPGAQAANDYVGAQIQNNYGGQQGGYFPTGAYQAQYSQAQSPYQQPQFQGQYQNQYQQQNLAAPQPAYQQRQAGYNSNDPTSNLARQFSNQNLGPAPRQSSPFGRQPSPSSRLHPNNQQPQNQQARNQQSYVSNQQGQSSMLTPPIANGNNQFLSEAEMPEKNRDKYSPNIQKRGQGLHALVEAFFKENISRARDRNVRFGNDKFANNAVSPSARELETFLKDDRKLGQEKDKQVENVRITENQYLRFLRTKETPANFVTLARVGKGAFGEVKLVQRRRDGKIYALKSLVKTEMFKKDQLAHVRAERDILAESDSPWVVKLHTTFQDNTFLYMLMEFLPGGDLMTMLIKYEIFSIPITRFYMAQIILAIEAVHKHGYIHRDIKPDNILLDSKGHVKLTDFGLSTGFHKQHDQAYYQDLLKGNASNKPKNRNSVTLDQINLTISNRSLINTWRKSNRRALAYSTVGTPDYIAPEIFSGQGYSFACDWWSVGAIMFECLVGWPPFCAEDPHDTYRKIVNWRQSLYFPDENPLLQSREAEQWATAEDCIRRLLCDVSDRMGSQSGPNGSQEIKAHAFFDGVDWDKLRSIRAPFEPNLKSNVDVSYFPIDEISQEDTTAAHRAQAEALSEEHSADMALPFIGYTFKRFEGMNSRQ</sequence>
<dbReference type="Gene3D" id="1.10.510.10">
    <property type="entry name" value="Transferase(Phosphotransferase) domain 1"/>
    <property type="match status" value="2"/>
</dbReference>
<dbReference type="Gene3D" id="3.30.200.20">
    <property type="entry name" value="Phosphorylase Kinase, domain 1"/>
    <property type="match status" value="2"/>
</dbReference>
<evidence type="ECO:0000256" key="11">
    <source>
        <dbReference type="PROSITE-ProRule" id="PRU10141"/>
    </source>
</evidence>
<evidence type="ECO:0000313" key="16">
    <source>
        <dbReference type="Proteomes" id="UP001276659"/>
    </source>
</evidence>
<feature type="domain" description="AGC-kinase C-terminal" evidence="14">
    <location>
        <begin position="620"/>
        <end position="695"/>
    </location>
</feature>
<keyword evidence="7 11" id="KW-0067">ATP-binding</keyword>
<accession>A0AAD9ZG26</accession>
<evidence type="ECO:0000313" key="15">
    <source>
        <dbReference type="EMBL" id="KAK3176305.1"/>
    </source>
</evidence>
<dbReference type="PROSITE" id="PS51285">
    <property type="entry name" value="AGC_KINASE_CTER"/>
    <property type="match status" value="1"/>
</dbReference>
<gene>
    <name evidence="15" type="ORF">OEA41_007628</name>
</gene>
<evidence type="ECO:0000256" key="10">
    <source>
        <dbReference type="ARBA" id="ARBA00048679"/>
    </source>
</evidence>
<dbReference type="InterPro" id="IPR000719">
    <property type="entry name" value="Prot_kinase_dom"/>
</dbReference>
<organism evidence="15 16">
    <name type="scientific">Lepraria neglecta</name>
    <dbReference type="NCBI Taxonomy" id="209136"/>
    <lineage>
        <taxon>Eukaryota</taxon>
        <taxon>Fungi</taxon>
        <taxon>Dikarya</taxon>
        <taxon>Ascomycota</taxon>
        <taxon>Pezizomycotina</taxon>
        <taxon>Lecanoromycetes</taxon>
        <taxon>OSLEUM clade</taxon>
        <taxon>Lecanoromycetidae</taxon>
        <taxon>Lecanorales</taxon>
        <taxon>Lecanorineae</taxon>
        <taxon>Stereocaulaceae</taxon>
        <taxon>Lepraria</taxon>
    </lineage>
</organism>
<dbReference type="GO" id="GO:0007010">
    <property type="term" value="P:cytoskeleton organization"/>
    <property type="evidence" value="ECO:0007669"/>
    <property type="project" value="UniProtKB-ARBA"/>
</dbReference>
<dbReference type="SMART" id="SM00220">
    <property type="entry name" value="S_TKc"/>
    <property type="match status" value="1"/>
</dbReference>
<dbReference type="InterPro" id="IPR050236">
    <property type="entry name" value="Ser_Thr_kinase_AGC"/>
</dbReference>
<protein>
    <recommendedName>
        <fullName evidence="1">non-specific serine/threonine protein kinase</fullName>
        <ecNumber evidence="1">2.7.11.1</ecNumber>
    </recommendedName>
</protein>
<feature type="region of interest" description="Disordered" evidence="12">
    <location>
        <begin position="1"/>
        <end position="31"/>
    </location>
</feature>
<evidence type="ECO:0000256" key="1">
    <source>
        <dbReference type="ARBA" id="ARBA00012513"/>
    </source>
</evidence>
<dbReference type="InterPro" id="IPR011009">
    <property type="entry name" value="Kinase-like_dom_sf"/>
</dbReference>
<dbReference type="SMART" id="SM00133">
    <property type="entry name" value="S_TK_X"/>
    <property type="match status" value="1"/>
</dbReference>
<dbReference type="EMBL" id="JASNWA010000004">
    <property type="protein sequence ID" value="KAK3176305.1"/>
    <property type="molecule type" value="Genomic_DNA"/>
</dbReference>
<keyword evidence="6" id="KW-0418">Kinase</keyword>
<evidence type="ECO:0000256" key="8">
    <source>
        <dbReference type="ARBA" id="ARBA00038271"/>
    </source>
</evidence>
<dbReference type="FunFam" id="3.30.200.20:FF:000192">
    <property type="entry name" value="Serine/threonine-protein kinase cot-1"/>
    <property type="match status" value="1"/>
</dbReference>
<dbReference type="PANTHER" id="PTHR24356">
    <property type="entry name" value="SERINE/THREONINE-PROTEIN KINASE"/>
    <property type="match status" value="1"/>
</dbReference>
<feature type="compositionally biased region" description="Polar residues" evidence="12">
    <location>
        <begin position="174"/>
        <end position="195"/>
    </location>
</feature>
<feature type="compositionally biased region" description="Low complexity" evidence="12">
    <location>
        <begin position="160"/>
        <end position="173"/>
    </location>
</feature>